<accession>A0A8X7V616</accession>
<reference evidence="1 2" key="1">
    <citation type="submission" date="2020-02" db="EMBL/GenBank/DDBJ databases">
        <authorList>
            <person name="Ma Q."/>
            <person name="Huang Y."/>
            <person name="Song X."/>
            <person name="Pei D."/>
        </authorList>
    </citation>
    <scope>NUCLEOTIDE SEQUENCE [LARGE SCALE GENOMIC DNA]</scope>
    <source>
        <strain evidence="1">Sxm20200214</strain>
        <tissue evidence="1">Leaf</tissue>
    </source>
</reference>
<protein>
    <submittedName>
        <fullName evidence="1">Uncharacterized protein</fullName>
    </submittedName>
</protein>
<comment type="caution">
    <text evidence="1">The sequence shown here is derived from an EMBL/GenBank/DDBJ whole genome shotgun (WGS) entry which is preliminary data.</text>
</comment>
<dbReference type="Proteomes" id="UP000886595">
    <property type="component" value="Unassembled WGS sequence"/>
</dbReference>
<sequence length="112" mass="12060">MSSSQNEKKNSDVEMREASPVLLIPAVHEATPTFVARFLSFKERISRRGAEPVYSTHAKTSAILSSSTVVFGRRKQVSGRGCTSRRHGYGTGASVGGLGSAFGFFHYTSSNS</sequence>
<evidence type="ECO:0000313" key="1">
    <source>
        <dbReference type="EMBL" id="KAG2304770.1"/>
    </source>
</evidence>
<evidence type="ECO:0000313" key="2">
    <source>
        <dbReference type="Proteomes" id="UP000886595"/>
    </source>
</evidence>
<gene>
    <name evidence="1" type="ORF">Bca52824_033421</name>
</gene>
<dbReference type="AlphaFoldDB" id="A0A8X7V616"/>
<keyword evidence="2" id="KW-1185">Reference proteome</keyword>
<dbReference type="EMBL" id="JAAMPC010000007">
    <property type="protein sequence ID" value="KAG2304770.1"/>
    <property type="molecule type" value="Genomic_DNA"/>
</dbReference>
<organism evidence="1 2">
    <name type="scientific">Brassica carinata</name>
    <name type="common">Ethiopian mustard</name>
    <name type="synonym">Abyssinian cabbage</name>
    <dbReference type="NCBI Taxonomy" id="52824"/>
    <lineage>
        <taxon>Eukaryota</taxon>
        <taxon>Viridiplantae</taxon>
        <taxon>Streptophyta</taxon>
        <taxon>Embryophyta</taxon>
        <taxon>Tracheophyta</taxon>
        <taxon>Spermatophyta</taxon>
        <taxon>Magnoliopsida</taxon>
        <taxon>eudicotyledons</taxon>
        <taxon>Gunneridae</taxon>
        <taxon>Pentapetalae</taxon>
        <taxon>rosids</taxon>
        <taxon>malvids</taxon>
        <taxon>Brassicales</taxon>
        <taxon>Brassicaceae</taxon>
        <taxon>Brassiceae</taxon>
        <taxon>Brassica</taxon>
    </lineage>
</organism>
<proteinExistence type="predicted"/>
<name>A0A8X7V616_BRACI</name>